<evidence type="ECO:0000256" key="2">
    <source>
        <dbReference type="ARBA" id="ARBA00005417"/>
    </source>
</evidence>
<evidence type="ECO:0000256" key="4">
    <source>
        <dbReference type="ARBA" id="ARBA00022475"/>
    </source>
</evidence>
<sequence>MRRGDLLIKFEDVSFRYEGSNGFAVKGISLDFGVGRIYGVIGPNGSGKSTLLRMMNGLIPHFYRGEMAGRVLVDGVDTREASVAQLARKVGLVFQNPEHMFFSESVEEEVSFGPRSVGMDEDEIRDSVRWSLEEVGLWELRGRSPWSLSGGEMKRLSIACVLSMRPTFVALDEPTVGQDAISKDSLISLLRRLRDEGKGIIVVTHDIEWLEELDPDEVLVLNRGSIYGMGSPEDIFSDIRGLVMNQLMPPASYLIENLLRRCLSVRSAGDA</sequence>
<accession>A0A429G3S1</accession>
<evidence type="ECO:0000256" key="6">
    <source>
        <dbReference type="ARBA" id="ARBA00022840"/>
    </source>
</evidence>
<comment type="function">
    <text evidence="9">Probably part of an ABC transporter complex. Responsible for energy coupling to the transport system.</text>
</comment>
<comment type="caution">
    <text evidence="11">The sequence shown here is derived from an EMBL/GenBank/DDBJ whole genome shotgun (WGS) entry which is preliminary data.</text>
</comment>
<comment type="subcellular location">
    <subcellularLocation>
        <location evidence="1">Cell membrane</location>
    </subcellularLocation>
</comment>
<evidence type="ECO:0000313" key="11">
    <source>
        <dbReference type="EMBL" id="RSN68404.1"/>
    </source>
</evidence>
<dbReference type="CDD" id="cd03225">
    <property type="entry name" value="ABC_cobalt_CbiO_domain1"/>
    <property type="match status" value="1"/>
</dbReference>
<keyword evidence="8" id="KW-0472">Membrane</keyword>
<dbReference type="InterPro" id="IPR027417">
    <property type="entry name" value="P-loop_NTPase"/>
</dbReference>
<evidence type="ECO:0000256" key="3">
    <source>
        <dbReference type="ARBA" id="ARBA00022448"/>
    </source>
</evidence>
<evidence type="ECO:0000259" key="10">
    <source>
        <dbReference type="PROSITE" id="PS50893"/>
    </source>
</evidence>
<comment type="similarity">
    <text evidence="2">Belongs to the ABC transporter superfamily.</text>
</comment>
<keyword evidence="4" id="KW-1003">Cell membrane</keyword>
<keyword evidence="6 11" id="KW-0067">ATP-binding</keyword>
<dbReference type="GO" id="GO:0042626">
    <property type="term" value="F:ATPase-coupled transmembrane transporter activity"/>
    <property type="evidence" value="ECO:0007669"/>
    <property type="project" value="TreeGrafter"/>
</dbReference>
<dbReference type="PROSITE" id="PS00211">
    <property type="entry name" value="ABC_TRANSPORTER_1"/>
    <property type="match status" value="1"/>
</dbReference>
<evidence type="ECO:0000256" key="9">
    <source>
        <dbReference type="ARBA" id="ARBA00025157"/>
    </source>
</evidence>
<evidence type="ECO:0000256" key="1">
    <source>
        <dbReference type="ARBA" id="ARBA00004236"/>
    </source>
</evidence>
<dbReference type="FunFam" id="3.40.50.300:FF:000224">
    <property type="entry name" value="Energy-coupling factor transporter ATP-binding protein EcfA"/>
    <property type="match status" value="1"/>
</dbReference>
<dbReference type="GO" id="GO:0016887">
    <property type="term" value="F:ATP hydrolysis activity"/>
    <property type="evidence" value="ECO:0007669"/>
    <property type="project" value="InterPro"/>
</dbReference>
<protein>
    <submittedName>
        <fullName evidence="11">ABC transporter ATP-binding protein</fullName>
    </submittedName>
</protein>
<dbReference type="GO" id="GO:0043190">
    <property type="term" value="C:ATP-binding cassette (ABC) transporter complex"/>
    <property type="evidence" value="ECO:0007669"/>
    <property type="project" value="TreeGrafter"/>
</dbReference>
<name>A0A429G3S1_9CREN</name>
<dbReference type="InterPro" id="IPR003593">
    <property type="entry name" value="AAA+_ATPase"/>
</dbReference>
<gene>
    <name evidence="11" type="ORF">D9Q81_05980</name>
</gene>
<dbReference type="SUPFAM" id="SSF52540">
    <property type="entry name" value="P-loop containing nucleoside triphosphate hydrolases"/>
    <property type="match status" value="1"/>
</dbReference>
<feature type="domain" description="ABC transporter" evidence="10">
    <location>
        <begin position="8"/>
        <end position="248"/>
    </location>
</feature>
<dbReference type="PANTHER" id="PTHR43553:SF25">
    <property type="entry name" value="ABC-TYPE COBALT TRANSPORT SYSTEM, ATPASE COMPONENT"/>
    <property type="match status" value="1"/>
</dbReference>
<dbReference type="PANTHER" id="PTHR43553">
    <property type="entry name" value="HEAVY METAL TRANSPORTER"/>
    <property type="match status" value="1"/>
</dbReference>
<dbReference type="SMART" id="SM00382">
    <property type="entry name" value="AAA"/>
    <property type="match status" value="1"/>
</dbReference>
<reference evidence="11 12" key="1">
    <citation type="submission" date="2018-10" db="EMBL/GenBank/DDBJ databases">
        <title>Co-occurring genomic capacity for anaerobic methane metabolism and dissimilatory sulfite reduction discovered in the Korarchaeota.</title>
        <authorList>
            <person name="Mckay L.J."/>
            <person name="Dlakic M."/>
            <person name="Fields M.W."/>
            <person name="Delmont T.O."/>
            <person name="Eren A.M."/>
            <person name="Jay Z.J."/>
            <person name="Klingelsmith K.B."/>
            <person name="Rusch D.B."/>
            <person name="Inskeep W.P."/>
        </authorList>
    </citation>
    <scope>NUCLEOTIDE SEQUENCE [LARGE SCALE GENOMIC DNA]</scope>
    <source>
        <strain evidence="11 12">WS</strain>
    </source>
</reference>
<dbReference type="Pfam" id="PF00005">
    <property type="entry name" value="ABC_tran"/>
    <property type="match status" value="1"/>
</dbReference>
<dbReference type="InterPro" id="IPR050095">
    <property type="entry name" value="ECF_ABC_transporter_ATP-bd"/>
</dbReference>
<dbReference type="InterPro" id="IPR017871">
    <property type="entry name" value="ABC_transporter-like_CS"/>
</dbReference>
<keyword evidence="7" id="KW-1278">Translocase</keyword>
<keyword evidence="3" id="KW-0813">Transport</keyword>
<evidence type="ECO:0000256" key="8">
    <source>
        <dbReference type="ARBA" id="ARBA00023136"/>
    </source>
</evidence>
<proteinExistence type="inferred from homology"/>
<organism evidence="11 12">
    <name type="scientific">Candidatus Korarchaeum cryptofilum</name>
    <dbReference type="NCBI Taxonomy" id="498846"/>
    <lineage>
        <taxon>Archaea</taxon>
        <taxon>Thermoproteota</taxon>
        <taxon>Candidatus Korarchaeia</taxon>
        <taxon>Candidatus Korarchaeales</taxon>
        <taxon>Candidatus Korarchaeaceae</taxon>
        <taxon>Candidatus Korarchaeum</taxon>
    </lineage>
</organism>
<evidence type="ECO:0000313" key="12">
    <source>
        <dbReference type="Proteomes" id="UP000278149"/>
    </source>
</evidence>
<evidence type="ECO:0000256" key="5">
    <source>
        <dbReference type="ARBA" id="ARBA00022741"/>
    </source>
</evidence>
<evidence type="ECO:0000256" key="7">
    <source>
        <dbReference type="ARBA" id="ARBA00022967"/>
    </source>
</evidence>
<dbReference type="Proteomes" id="UP000278149">
    <property type="component" value="Unassembled WGS sequence"/>
</dbReference>
<keyword evidence="5" id="KW-0547">Nucleotide-binding</keyword>
<dbReference type="InterPro" id="IPR003439">
    <property type="entry name" value="ABC_transporter-like_ATP-bd"/>
</dbReference>
<dbReference type="GO" id="GO:0005524">
    <property type="term" value="F:ATP binding"/>
    <property type="evidence" value="ECO:0007669"/>
    <property type="project" value="UniProtKB-KW"/>
</dbReference>
<dbReference type="AlphaFoldDB" id="A0A429G3S1"/>
<dbReference type="EMBL" id="RCOR01000030">
    <property type="protein sequence ID" value="RSN68404.1"/>
    <property type="molecule type" value="Genomic_DNA"/>
</dbReference>
<dbReference type="Gene3D" id="3.40.50.300">
    <property type="entry name" value="P-loop containing nucleotide triphosphate hydrolases"/>
    <property type="match status" value="1"/>
</dbReference>
<dbReference type="InterPro" id="IPR015856">
    <property type="entry name" value="ABC_transpr_CbiO/EcfA_su"/>
</dbReference>
<dbReference type="PROSITE" id="PS50893">
    <property type="entry name" value="ABC_TRANSPORTER_2"/>
    <property type="match status" value="1"/>
</dbReference>